<organism evidence="3 4">
    <name type="scientific">Lophiostoma macrostomum CBS 122681</name>
    <dbReference type="NCBI Taxonomy" id="1314788"/>
    <lineage>
        <taxon>Eukaryota</taxon>
        <taxon>Fungi</taxon>
        <taxon>Dikarya</taxon>
        <taxon>Ascomycota</taxon>
        <taxon>Pezizomycotina</taxon>
        <taxon>Dothideomycetes</taxon>
        <taxon>Pleosporomycetidae</taxon>
        <taxon>Pleosporales</taxon>
        <taxon>Lophiostomataceae</taxon>
        <taxon>Lophiostoma</taxon>
    </lineage>
</organism>
<evidence type="ECO:0000256" key="1">
    <source>
        <dbReference type="SAM" id="Coils"/>
    </source>
</evidence>
<feature type="coiled-coil region" evidence="1">
    <location>
        <begin position="192"/>
        <end position="219"/>
    </location>
</feature>
<dbReference type="EMBL" id="MU004288">
    <property type="protein sequence ID" value="KAF2663047.1"/>
    <property type="molecule type" value="Genomic_DNA"/>
</dbReference>
<keyword evidence="4" id="KW-1185">Reference proteome</keyword>
<name>A0A6A6TV52_9PLEO</name>
<proteinExistence type="predicted"/>
<evidence type="ECO:0000256" key="2">
    <source>
        <dbReference type="SAM" id="MobiDB-lite"/>
    </source>
</evidence>
<keyword evidence="1" id="KW-0175">Coiled coil</keyword>
<gene>
    <name evidence="3" type="ORF">K491DRAFT_672859</name>
</gene>
<dbReference type="Proteomes" id="UP000799324">
    <property type="component" value="Unassembled WGS sequence"/>
</dbReference>
<dbReference type="AlphaFoldDB" id="A0A6A6TV52"/>
<reference evidence="3" key="1">
    <citation type="journal article" date="2020" name="Stud. Mycol.">
        <title>101 Dothideomycetes genomes: a test case for predicting lifestyles and emergence of pathogens.</title>
        <authorList>
            <person name="Haridas S."/>
            <person name="Albert R."/>
            <person name="Binder M."/>
            <person name="Bloem J."/>
            <person name="Labutti K."/>
            <person name="Salamov A."/>
            <person name="Andreopoulos B."/>
            <person name="Baker S."/>
            <person name="Barry K."/>
            <person name="Bills G."/>
            <person name="Bluhm B."/>
            <person name="Cannon C."/>
            <person name="Castanera R."/>
            <person name="Culley D."/>
            <person name="Daum C."/>
            <person name="Ezra D."/>
            <person name="Gonzalez J."/>
            <person name="Henrissat B."/>
            <person name="Kuo A."/>
            <person name="Liang C."/>
            <person name="Lipzen A."/>
            <person name="Lutzoni F."/>
            <person name="Magnuson J."/>
            <person name="Mondo S."/>
            <person name="Nolan M."/>
            <person name="Ohm R."/>
            <person name="Pangilinan J."/>
            <person name="Park H.-J."/>
            <person name="Ramirez L."/>
            <person name="Alfaro M."/>
            <person name="Sun H."/>
            <person name="Tritt A."/>
            <person name="Yoshinaga Y."/>
            <person name="Zwiers L.-H."/>
            <person name="Turgeon B."/>
            <person name="Goodwin S."/>
            <person name="Spatafora J."/>
            <person name="Crous P."/>
            <person name="Grigoriev I."/>
        </authorList>
    </citation>
    <scope>NUCLEOTIDE SEQUENCE</scope>
    <source>
        <strain evidence="3">CBS 122681</strain>
    </source>
</reference>
<evidence type="ECO:0000313" key="4">
    <source>
        <dbReference type="Proteomes" id="UP000799324"/>
    </source>
</evidence>
<evidence type="ECO:0000313" key="3">
    <source>
        <dbReference type="EMBL" id="KAF2663047.1"/>
    </source>
</evidence>
<accession>A0A6A6TV52</accession>
<sequence length="442" mass="49573">MPAESSCPVAEVDRVLAPYIHSRQETQKNRKVLSRYLSAHVRPPRTAAPRHLDQECPDPQDLVKPDLSGISHSRLQYLKALQAKSEARLRLQRLQSSLEDLRTSHISEATAGDDSGYDSEVTQSYITLLRQRRRFAELEVIQVSLEKLLNAKPTNSHKEPKSLVEEAVGEQPSLPPGRLEQLSQGPSNDTSMLKLKKEVLEAKANMDRAQAAKSDARRRSQSSPVLAQQVYALTHARDELVTWVEGELAKMSEESEMFEDASPVKRWPHEPLSYDIASPEIRIRSAYNSYTEVRLSLINAYGSIHRPLGTHDTHNQIDIENDILPPAGLGSATIAKILPHLPHIAMTSKNERSLLQQAVYLQSRLSSADDEIADSLLRLAEESHLLSSGQKHLKAWGKTAAQSDRATEEFVSARMEEIHQEVVKLWTIRELSSLHSRVLVCT</sequence>
<feature type="region of interest" description="Disordered" evidence="2">
    <location>
        <begin position="152"/>
        <end position="191"/>
    </location>
</feature>
<protein>
    <submittedName>
        <fullName evidence="3">Uncharacterized protein</fullName>
    </submittedName>
</protein>
<feature type="compositionally biased region" description="Polar residues" evidence="2">
    <location>
        <begin position="181"/>
        <end position="191"/>
    </location>
</feature>
<dbReference type="OrthoDB" id="5402392at2759"/>